<dbReference type="EMBL" id="CADCTZ010001409">
    <property type="protein sequence ID" value="CAA9396041.1"/>
    <property type="molecule type" value="Genomic_DNA"/>
</dbReference>
<proteinExistence type="predicted"/>
<organism evidence="1">
    <name type="scientific">uncultured Microcoleus sp</name>
    <dbReference type="NCBI Taxonomy" id="259945"/>
    <lineage>
        <taxon>Bacteria</taxon>
        <taxon>Bacillati</taxon>
        <taxon>Cyanobacteriota</taxon>
        <taxon>Cyanophyceae</taxon>
        <taxon>Oscillatoriophycideae</taxon>
        <taxon>Oscillatoriales</taxon>
        <taxon>Microcoleaceae</taxon>
        <taxon>Microcoleus</taxon>
        <taxon>environmental samples</taxon>
    </lineage>
</organism>
<accession>A0A6J4NSH4</accession>
<protein>
    <submittedName>
        <fullName evidence="1">Uncharacterized protein</fullName>
    </submittedName>
</protein>
<evidence type="ECO:0000313" key="1">
    <source>
        <dbReference type="EMBL" id="CAA9396041.1"/>
    </source>
</evidence>
<sequence>MSVWLKRAFLPALQEFLLFLSPQVKYLFKLVSHLQIFDQAFYLRVFLSTYCGLL</sequence>
<name>A0A6J4NSH4_9CYAN</name>
<gene>
    <name evidence="1" type="ORF">AVDCRST_MAG84-5867</name>
</gene>
<reference evidence="1" key="1">
    <citation type="submission" date="2020-02" db="EMBL/GenBank/DDBJ databases">
        <authorList>
            <person name="Meier V. D."/>
        </authorList>
    </citation>
    <scope>NUCLEOTIDE SEQUENCE</scope>
    <source>
        <strain evidence="1">AVDCRST_MAG84</strain>
    </source>
</reference>
<dbReference type="AlphaFoldDB" id="A0A6J4NSH4"/>